<dbReference type="InParanoid" id="A0A1E7F2U3"/>
<reference evidence="3 4" key="1">
    <citation type="submission" date="2016-09" db="EMBL/GenBank/DDBJ databases">
        <title>Extensive genetic diversity and differential bi-allelic expression allows diatom success in the polar Southern Ocean.</title>
        <authorList>
            <consortium name="DOE Joint Genome Institute"/>
            <person name="Mock T."/>
            <person name="Otillar R.P."/>
            <person name="Strauss J."/>
            <person name="Dupont C."/>
            <person name="Frickenhaus S."/>
            <person name="Maumus F."/>
            <person name="Mcmullan M."/>
            <person name="Sanges R."/>
            <person name="Schmutz J."/>
            <person name="Toseland A."/>
            <person name="Valas R."/>
            <person name="Veluchamy A."/>
            <person name="Ward B.J."/>
            <person name="Allen A."/>
            <person name="Barry K."/>
            <person name="Falciatore A."/>
            <person name="Ferrante M."/>
            <person name="Fortunato A.E."/>
            <person name="Gloeckner G."/>
            <person name="Gruber A."/>
            <person name="Hipkin R."/>
            <person name="Janech M."/>
            <person name="Kroth P."/>
            <person name="Leese F."/>
            <person name="Lindquist E."/>
            <person name="Lyon B.R."/>
            <person name="Martin J."/>
            <person name="Mayer C."/>
            <person name="Parker M."/>
            <person name="Quesneville H."/>
            <person name="Raymond J."/>
            <person name="Uhlig C."/>
            <person name="Valentin K.U."/>
            <person name="Worden A.Z."/>
            <person name="Armbrust E.V."/>
            <person name="Bowler C."/>
            <person name="Green B."/>
            <person name="Moulton V."/>
            <person name="Van Oosterhout C."/>
            <person name="Grigoriev I."/>
        </authorList>
    </citation>
    <scope>NUCLEOTIDE SEQUENCE [LARGE SCALE GENOMIC DNA]</scope>
    <source>
        <strain evidence="3 4">CCMP1102</strain>
    </source>
</reference>
<proteinExistence type="predicted"/>
<organism evidence="3 4">
    <name type="scientific">Fragilariopsis cylindrus CCMP1102</name>
    <dbReference type="NCBI Taxonomy" id="635003"/>
    <lineage>
        <taxon>Eukaryota</taxon>
        <taxon>Sar</taxon>
        <taxon>Stramenopiles</taxon>
        <taxon>Ochrophyta</taxon>
        <taxon>Bacillariophyta</taxon>
        <taxon>Bacillariophyceae</taxon>
        <taxon>Bacillariophycidae</taxon>
        <taxon>Bacillariales</taxon>
        <taxon>Bacillariaceae</taxon>
        <taxon>Fragilariopsis</taxon>
    </lineage>
</organism>
<feature type="transmembrane region" description="Helical" evidence="2">
    <location>
        <begin position="21"/>
        <end position="43"/>
    </location>
</feature>
<dbReference type="Proteomes" id="UP000095751">
    <property type="component" value="Unassembled WGS sequence"/>
</dbReference>
<keyword evidence="4" id="KW-1185">Reference proteome</keyword>
<keyword evidence="2" id="KW-0472">Membrane</keyword>
<keyword evidence="2" id="KW-0812">Transmembrane</keyword>
<protein>
    <submittedName>
        <fullName evidence="3">Uncharacterized protein</fullName>
    </submittedName>
</protein>
<evidence type="ECO:0000313" key="4">
    <source>
        <dbReference type="Proteomes" id="UP000095751"/>
    </source>
</evidence>
<dbReference type="EMBL" id="KV784364">
    <property type="protein sequence ID" value="OEU12490.1"/>
    <property type="molecule type" value="Genomic_DNA"/>
</dbReference>
<evidence type="ECO:0000256" key="2">
    <source>
        <dbReference type="SAM" id="Phobius"/>
    </source>
</evidence>
<accession>A0A1E7F2U3</accession>
<feature type="compositionally biased region" description="Polar residues" evidence="1">
    <location>
        <begin position="276"/>
        <end position="286"/>
    </location>
</feature>
<feature type="region of interest" description="Disordered" evidence="1">
    <location>
        <begin position="268"/>
        <end position="290"/>
    </location>
</feature>
<evidence type="ECO:0000313" key="3">
    <source>
        <dbReference type="EMBL" id="OEU12490.1"/>
    </source>
</evidence>
<dbReference type="AlphaFoldDB" id="A0A1E7F2U3"/>
<evidence type="ECO:0000256" key="1">
    <source>
        <dbReference type="SAM" id="MobiDB-lite"/>
    </source>
</evidence>
<dbReference type="KEGG" id="fcy:FRACYDRAFT_262953"/>
<sequence>MTKRLTIRSIRSRRSSRLRPSYYPGGPLSSFIVLSFLLMNGLLRQMPQLLPATFDVGQEAAAAIAAIAYINNTAAAAPPPPPVASSSEIAFVKNTTNGETKTTTLSTEKVNPTADEWRKYRLGDWVLKGCKGCSNLQKSMQEPWARNTLGWEYSNGTKLRLKYDKKLFCDIVQKRGGRRDDKKLSSSSSLSSWLPKPGDIVIHLRLGDILDEMMLLEEVEDAFKYGISIVPSQIRRMNNRRYNTNGWWLYVKSKCFYENVLRKIEEELQQEKEPESSTPQSDSPRNNNKKKRVVIVGSAKHLKNLDLEPVVSLRYAKLVREFFEGRGYEVMTRLDGTPDDDMVWMSHSPVFVAAGGGFSTLVYDCVKHLGGVSFMGTGSSPLEEPCWSTPRPDIEMKNYSWEKDDWSGRGPWSGNKNYPPEETIW</sequence>
<gene>
    <name evidence="3" type="ORF">FRACYDRAFT_262953</name>
</gene>
<keyword evidence="2" id="KW-1133">Transmembrane helix</keyword>
<name>A0A1E7F2U3_9STRA</name>